<comment type="caution">
    <text evidence="4">The sequence shown here is derived from an EMBL/GenBank/DDBJ whole genome shotgun (WGS) entry which is preliminary data.</text>
</comment>
<dbReference type="EMBL" id="BFAA01033511">
    <property type="protein sequence ID" value="GCB83380.1"/>
    <property type="molecule type" value="Genomic_DNA"/>
</dbReference>
<name>A0A401QDC3_SCYTO</name>
<dbReference type="GO" id="GO:0016887">
    <property type="term" value="F:ATP hydrolysis activity"/>
    <property type="evidence" value="ECO:0007669"/>
    <property type="project" value="InterPro"/>
</dbReference>
<organism evidence="4 5">
    <name type="scientific">Scyliorhinus torazame</name>
    <name type="common">Cloudy catshark</name>
    <name type="synonym">Catulus torazame</name>
    <dbReference type="NCBI Taxonomy" id="75743"/>
    <lineage>
        <taxon>Eukaryota</taxon>
        <taxon>Metazoa</taxon>
        <taxon>Chordata</taxon>
        <taxon>Craniata</taxon>
        <taxon>Vertebrata</taxon>
        <taxon>Chondrichthyes</taxon>
        <taxon>Elasmobranchii</taxon>
        <taxon>Galeomorphii</taxon>
        <taxon>Galeoidea</taxon>
        <taxon>Carcharhiniformes</taxon>
        <taxon>Scyliorhinidae</taxon>
        <taxon>Scyliorhinus</taxon>
    </lineage>
</organism>
<dbReference type="InterPro" id="IPR003439">
    <property type="entry name" value="ABC_transporter-like_ATP-bd"/>
</dbReference>
<feature type="domain" description="ABC transporter" evidence="3">
    <location>
        <begin position="2"/>
        <end position="83"/>
    </location>
</feature>
<dbReference type="Pfam" id="PF00005">
    <property type="entry name" value="ABC_tran"/>
    <property type="match status" value="1"/>
</dbReference>
<dbReference type="OMA" id="LAQCCAN"/>
<accession>A0A401QDC3</accession>
<keyword evidence="2" id="KW-0067">ATP-binding</keyword>
<protein>
    <recommendedName>
        <fullName evidence="3">ABC transporter domain-containing protein</fullName>
    </recommendedName>
</protein>
<keyword evidence="5" id="KW-1185">Reference proteome</keyword>
<feature type="non-terminal residue" evidence="4">
    <location>
        <position position="1"/>
    </location>
</feature>
<dbReference type="OrthoDB" id="6500128at2759"/>
<evidence type="ECO:0000256" key="2">
    <source>
        <dbReference type="ARBA" id="ARBA00022840"/>
    </source>
</evidence>
<dbReference type="Proteomes" id="UP000288216">
    <property type="component" value="Unassembled WGS sequence"/>
</dbReference>
<dbReference type="STRING" id="75743.A0A401QDC3"/>
<dbReference type="PANTHER" id="PTHR24223">
    <property type="entry name" value="ATP-BINDING CASSETTE SUB-FAMILY C"/>
    <property type="match status" value="1"/>
</dbReference>
<dbReference type="SUPFAM" id="SSF52540">
    <property type="entry name" value="P-loop containing nucleoside triphosphate hydrolases"/>
    <property type="match status" value="1"/>
</dbReference>
<evidence type="ECO:0000313" key="4">
    <source>
        <dbReference type="EMBL" id="GCB83380.1"/>
    </source>
</evidence>
<gene>
    <name evidence="4" type="ORF">scyTo_0023764</name>
</gene>
<proteinExistence type="predicted"/>
<evidence type="ECO:0000259" key="3">
    <source>
        <dbReference type="Pfam" id="PF00005"/>
    </source>
</evidence>
<dbReference type="PANTHER" id="PTHR24223:SF330">
    <property type="entry name" value="ATP-BINDING CASSETTE SUB-FAMILY C MEMBER 10"/>
    <property type="match status" value="1"/>
</dbReference>
<dbReference type="InterPro" id="IPR027417">
    <property type="entry name" value="P-loop_NTPase"/>
</dbReference>
<evidence type="ECO:0000256" key="1">
    <source>
        <dbReference type="ARBA" id="ARBA00022741"/>
    </source>
</evidence>
<reference evidence="4 5" key="1">
    <citation type="journal article" date="2018" name="Nat. Ecol. Evol.">
        <title>Shark genomes provide insights into elasmobranch evolution and the origin of vertebrates.</title>
        <authorList>
            <person name="Hara Y"/>
            <person name="Yamaguchi K"/>
            <person name="Onimaru K"/>
            <person name="Kadota M"/>
            <person name="Koyanagi M"/>
            <person name="Keeley SD"/>
            <person name="Tatsumi K"/>
            <person name="Tanaka K"/>
            <person name="Motone F"/>
            <person name="Kageyama Y"/>
            <person name="Nozu R"/>
            <person name="Adachi N"/>
            <person name="Nishimura O"/>
            <person name="Nakagawa R"/>
            <person name="Tanegashima C"/>
            <person name="Kiyatake I"/>
            <person name="Matsumoto R"/>
            <person name="Murakumo K"/>
            <person name="Nishida K"/>
            <person name="Terakita A"/>
            <person name="Kuratani S"/>
            <person name="Sato K"/>
            <person name="Hyodo S Kuraku.S."/>
        </authorList>
    </citation>
    <scope>NUCLEOTIDE SEQUENCE [LARGE SCALE GENOMIC DNA]</scope>
</reference>
<dbReference type="InterPro" id="IPR050173">
    <property type="entry name" value="ABC_transporter_C-like"/>
</dbReference>
<dbReference type="Gene3D" id="3.40.50.300">
    <property type="entry name" value="P-loop containing nucleotide triphosphate hydrolases"/>
    <property type="match status" value="1"/>
</dbReference>
<dbReference type="GO" id="GO:0005524">
    <property type="term" value="F:ATP binding"/>
    <property type="evidence" value="ECO:0007669"/>
    <property type="project" value="UniProtKB-KW"/>
</dbReference>
<dbReference type="AlphaFoldDB" id="A0A401QDC3"/>
<sequence>SKLAIIPQDPFLFSGTVRENLDPLGLHTELELKTVLEDCHLLEVIERMGGLDAELGDRGRNLSIGQRQLICLARALLTRAKVLTQQALLALKVNL</sequence>
<keyword evidence="1" id="KW-0547">Nucleotide-binding</keyword>
<dbReference type="GO" id="GO:0016020">
    <property type="term" value="C:membrane"/>
    <property type="evidence" value="ECO:0007669"/>
    <property type="project" value="TreeGrafter"/>
</dbReference>
<dbReference type="GO" id="GO:0042626">
    <property type="term" value="F:ATPase-coupled transmembrane transporter activity"/>
    <property type="evidence" value="ECO:0007669"/>
    <property type="project" value="TreeGrafter"/>
</dbReference>
<evidence type="ECO:0000313" key="5">
    <source>
        <dbReference type="Proteomes" id="UP000288216"/>
    </source>
</evidence>